<gene>
    <name evidence="2" type="ORF">CVT25_008616</name>
</gene>
<name>A0A409XDD7_PSICY</name>
<evidence type="ECO:0000313" key="2">
    <source>
        <dbReference type="EMBL" id="PPQ88760.1"/>
    </source>
</evidence>
<reference evidence="2 3" key="1">
    <citation type="journal article" date="2018" name="Evol. Lett.">
        <title>Horizontal gene cluster transfer increased hallucinogenic mushroom diversity.</title>
        <authorList>
            <person name="Reynolds H.T."/>
            <person name="Vijayakumar V."/>
            <person name="Gluck-Thaler E."/>
            <person name="Korotkin H.B."/>
            <person name="Matheny P.B."/>
            <person name="Slot J.C."/>
        </authorList>
    </citation>
    <scope>NUCLEOTIDE SEQUENCE [LARGE SCALE GENOMIC DNA]</scope>
    <source>
        <strain evidence="2 3">2631</strain>
    </source>
</reference>
<feature type="region of interest" description="Disordered" evidence="1">
    <location>
        <begin position="68"/>
        <end position="99"/>
    </location>
</feature>
<dbReference type="AlphaFoldDB" id="A0A409XDD7"/>
<sequence>MGGIVLRPPGKTGLTFDVILSRLKVEVQKSWETGAELRGLMERWARWAMFLWGSANLPPFPTYLPPVRAPPPDITQPPPPPSQPAAAPTAAGSSGAGSPTVPVVVPASVLTEVAAKEKEKDGAIEGAGSSTSLPPALTTSDSASTQLTTIASVSDSYNAARTPALPAGIIQDLQSQLRETQVRLVGHSAPARGGDARAGGMGERRGC</sequence>
<dbReference type="EMBL" id="NHYD01002030">
    <property type="protein sequence ID" value="PPQ88760.1"/>
    <property type="molecule type" value="Genomic_DNA"/>
</dbReference>
<feature type="compositionally biased region" description="Low complexity" evidence="1">
    <location>
        <begin position="129"/>
        <end position="141"/>
    </location>
</feature>
<protein>
    <submittedName>
        <fullName evidence="2">Uncharacterized protein</fullName>
    </submittedName>
</protein>
<evidence type="ECO:0000256" key="1">
    <source>
        <dbReference type="SAM" id="MobiDB-lite"/>
    </source>
</evidence>
<comment type="caution">
    <text evidence="2">The sequence shown here is derived from an EMBL/GenBank/DDBJ whole genome shotgun (WGS) entry which is preliminary data.</text>
</comment>
<proteinExistence type="predicted"/>
<organism evidence="2 3">
    <name type="scientific">Psilocybe cyanescens</name>
    <dbReference type="NCBI Taxonomy" id="93625"/>
    <lineage>
        <taxon>Eukaryota</taxon>
        <taxon>Fungi</taxon>
        <taxon>Dikarya</taxon>
        <taxon>Basidiomycota</taxon>
        <taxon>Agaricomycotina</taxon>
        <taxon>Agaricomycetes</taxon>
        <taxon>Agaricomycetidae</taxon>
        <taxon>Agaricales</taxon>
        <taxon>Agaricineae</taxon>
        <taxon>Strophariaceae</taxon>
        <taxon>Psilocybe</taxon>
    </lineage>
</organism>
<feature type="compositionally biased region" description="Pro residues" evidence="1">
    <location>
        <begin position="68"/>
        <end position="83"/>
    </location>
</feature>
<evidence type="ECO:0000313" key="3">
    <source>
        <dbReference type="Proteomes" id="UP000283269"/>
    </source>
</evidence>
<dbReference type="OrthoDB" id="3059542at2759"/>
<feature type="compositionally biased region" description="Low complexity" evidence="1">
    <location>
        <begin position="84"/>
        <end position="99"/>
    </location>
</feature>
<dbReference type="InParanoid" id="A0A409XDD7"/>
<dbReference type="STRING" id="93625.A0A409XDD7"/>
<dbReference type="Proteomes" id="UP000283269">
    <property type="component" value="Unassembled WGS sequence"/>
</dbReference>
<feature type="region of interest" description="Disordered" evidence="1">
    <location>
        <begin position="118"/>
        <end position="141"/>
    </location>
</feature>
<keyword evidence="3" id="KW-1185">Reference proteome</keyword>
<accession>A0A409XDD7</accession>